<dbReference type="AlphaFoldDB" id="A0A1J1J7M3"/>
<keyword evidence="3" id="KW-1185">Reference proteome</keyword>
<organism evidence="2 3">
    <name type="scientific">Clunio marinus</name>
    <dbReference type="NCBI Taxonomy" id="568069"/>
    <lineage>
        <taxon>Eukaryota</taxon>
        <taxon>Metazoa</taxon>
        <taxon>Ecdysozoa</taxon>
        <taxon>Arthropoda</taxon>
        <taxon>Hexapoda</taxon>
        <taxon>Insecta</taxon>
        <taxon>Pterygota</taxon>
        <taxon>Neoptera</taxon>
        <taxon>Endopterygota</taxon>
        <taxon>Diptera</taxon>
        <taxon>Nematocera</taxon>
        <taxon>Chironomoidea</taxon>
        <taxon>Chironomidae</taxon>
        <taxon>Clunio</taxon>
    </lineage>
</organism>
<dbReference type="EMBL" id="CVRI01000067">
    <property type="protein sequence ID" value="CRL06897.1"/>
    <property type="molecule type" value="Genomic_DNA"/>
</dbReference>
<gene>
    <name evidence="2" type="ORF">CLUMA_CG019728</name>
</gene>
<accession>A0A1J1J7M3</accession>
<protein>
    <submittedName>
        <fullName evidence="2">CLUMA_CG019728, isoform A</fullName>
    </submittedName>
</protein>
<sequence>MMFKQSQLVTLTYSSFSSSLGLSQIHSKRKIPQNKEDDSMNRQHKQTKLTKKKLIALGKVVDFVIENNSRTLIKSKSRP</sequence>
<dbReference type="Proteomes" id="UP000183832">
    <property type="component" value="Unassembled WGS sequence"/>
</dbReference>
<evidence type="ECO:0000313" key="3">
    <source>
        <dbReference type="Proteomes" id="UP000183832"/>
    </source>
</evidence>
<evidence type="ECO:0000313" key="2">
    <source>
        <dbReference type="EMBL" id="CRL06897.1"/>
    </source>
</evidence>
<evidence type="ECO:0000256" key="1">
    <source>
        <dbReference type="SAM" id="MobiDB-lite"/>
    </source>
</evidence>
<proteinExistence type="predicted"/>
<feature type="region of interest" description="Disordered" evidence="1">
    <location>
        <begin position="24"/>
        <end position="49"/>
    </location>
</feature>
<name>A0A1J1J7M3_9DIPT</name>
<reference evidence="2 3" key="1">
    <citation type="submission" date="2015-04" db="EMBL/GenBank/DDBJ databases">
        <authorList>
            <person name="Syromyatnikov M.Y."/>
            <person name="Popov V.N."/>
        </authorList>
    </citation>
    <scope>NUCLEOTIDE SEQUENCE [LARGE SCALE GENOMIC DNA]</scope>
</reference>